<accession>A0A7Y9YC82</accession>
<protein>
    <submittedName>
        <fullName evidence="1">Lon protease-like protein</fullName>
    </submittedName>
</protein>
<sequence>MIDTDARATAARLDFERTAARVERTDPATSGRVRLVALSLGRELKAKRLTSEAYAAELESLTAALRDVLELAAPPDPAAATAPR</sequence>
<dbReference type="AlphaFoldDB" id="A0A7Y9YC82"/>
<dbReference type="RefSeq" id="WP_179530487.1">
    <property type="nucleotide sequence ID" value="NZ_BAAAPP010000012.1"/>
</dbReference>
<organism evidence="1 2">
    <name type="scientific">Nocardioides marinus</name>
    <dbReference type="NCBI Taxonomy" id="374514"/>
    <lineage>
        <taxon>Bacteria</taxon>
        <taxon>Bacillati</taxon>
        <taxon>Actinomycetota</taxon>
        <taxon>Actinomycetes</taxon>
        <taxon>Propionibacteriales</taxon>
        <taxon>Nocardioidaceae</taxon>
        <taxon>Nocardioides</taxon>
    </lineage>
</organism>
<keyword evidence="1" id="KW-0645">Protease</keyword>
<gene>
    <name evidence="1" type="ORF">BKA05_001046</name>
</gene>
<comment type="caution">
    <text evidence="1">The sequence shown here is derived from an EMBL/GenBank/DDBJ whole genome shotgun (WGS) entry which is preliminary data.</text>
</comment>
<reference evidence="1 2" key="1">
    <citation type="submission" date="2020-07" db="EMBL/GenBank/DDBJ databases">
        <title>Sequencing the genomes of 1000 actinobacteria strains.</title>
        <authorList>
            <person name="Klenk H.-P."/>
        </authorList>
    </citation>
    <scope>NUCLEOTIDE SEQUENCE [LARGE SCALE GENOMIC DNA]</scope>
    <source>
        <strain evidence="1 2">DSM 18248</strain>
    </source>
</reference>
<keyword evidence="2" id="KW-1185">Reference proteome</keyword>
<evidence type="ECO:0000313" key="1">
    <source>
        <dbReference type="EMBL" id="NYI09531.1"/>
    </source>
</evidence>
<dbReference type="GO" id="GO:0008233">
    <property type="term" value="F:peptidase activity"/>
    <property type="evidence" value="ECO:0007669"/>
    <property type="project" value="UniProtKB-KW"/>
</dbReference>
<evidence type="ECO:0000313" key="2">
    <source>
        <dbReference type="Proteomes" id="UP000537326"/>
    </source>
</evidence>
<dbReference type="GO" id="GO:0006508">
    <property type="term" value="P:proteolysis"/>
    <property type="evidence" value="ECO:0007669"/>
    <property type="project" value="UniProtKB-KW"/>
</dbReference>
<dbReference type="EMBL" id="JACBZI010000001">
    <property type="protein sequence ID" value="NYI09531.1"/>
    <property type="molecule type" value="Genomic_DNA"/>
</dbReference>
<name>A0A7Y9YC82_9ACTN</name>
<keyword evidence="1" id="KW-0378">Hydrolase</keyword>
<proteinExistence type="predicted"/>
<dbReference type="Proteomes" id="UP000537326">
    <property type="component" value="Unassembled WGS sequence"/>
</dbReference>